<feature type="domain" description="Tc1-like transposase DDE" evidence="2">
    <location>
        <begin position="222"/>
        <end position="270"/>
    </location>
</feature>
<dbReference type="EMBL" id="JAUCMX010000001">
    <property type="protein sequence ID" value="KAK3557036.1"/>
    <property type="molecule type" value="Genomic_DNA"/>
</dbReference>
<feature type="compositionally biased region" description="Low complexity" evidence="1">
    <location>
        <begin position="103"/>
        <end position="112"/>
    </location>
</feature>
<evidence type="ECO:0000313" key="3">
    <source>
        <dbReference type="EMBL" id="KAK3557036.1"/>
    </source>
</evidence>
<keyword evidence="4" id="KW-1185">Reference proteome</keyword>
<accession>A0AAE0RKQ5</accession>
<evidence type="ECO:0000313" key="4">
    <source>
        <dbReference type="Proteomes" id="UP001274896"/>
    </source>
</evidence>
<dbReference type="AlphaFoldDB" id="A0AAE0RKQ5"/>
<dbReference type="InterPro" id="IPR038717">
    <property type="entry name" value="Tc1-like_DDE_dom"/>
</dbReference>
<feature type="compositionally biased region" description="Basic and acidic residues" evidence="1">
    <location>
        <begin position="1"/>
        <end position="11"/>
    </location>
</feature>
<dbReference type="Gene3D" id="3.30.420.10">
    <property type="entry name" value="Ribonuclease H-like superfamily/Ribonuclease H"/>
    <property type="match status" value="1"/>
</dbReference>
<reference evidence="3" key="1">
    <citation type="submission" date="2023-06" db="EMBL/GenBank/DDBJ databases">
        <title>Male Hemibagrus guttatus genome.</title>
        <authorList>
            <person name="Bian C."/>
        </authorList>
    </citation>
    <scope>NUCLEOTIDE SEQUENCE</scope>
    <source>
        <strain evidence="3">Male_cb2023</strain>
        <tissue evidence="3">Muscle</tissue>
    </source>
</reference>
<organism evidence="3 4">
    <name type="scientific">Hemibagrus guttatus</name>
    <dbReference type="NCBI Taxonomy" id="175788"/>
    <lineage>
        <taxon>Eukaryota</taxon>
        <taxon>Metazoa</taxon>
        <taxon>Chordata</taxon>
        <taxon>Craniata</taxon>
        <taxon>Vertebrata</taxon>
        <taxon>Euteleostomi</taxon>
        <taxon>Actinopterygii</taxon>
        <taxon>Neopterygii</taxon>
        <taxon>Teleostei</taxon>
        <taxon>Ostariophysi</taxon>
        <taxon>Siluriformes</taxon>
        <taxon>Bagridae</taxon>
        <taxon>Hemibagrus</taxon>
    </lineage>
</organism>
<dbReference type="Proteomes" id="UP001274896">
    <property type="component" value="Unassembled WGS sequence"/>
</dbReference>
<evidence type="ECO:0000259" key="2">
    <source>
        <dbReference type="Pfam" id="PF13358"/>
    </source>
</evidence>
<sequence length="310" mass="35957">MDAHSSSEHFCGKRKRRMETTDEEDSDEEGPPRKRQHVEQEDDVHELSNLGSSSSSSWSSSPILDSIPSMDAHSSSEHFCGKRKRRMETSDEEAPPRKRLCNLGSSSSSSLTLSPTLELIPTIDSSSSDFWWRMMMRRRELMSGEEVTNDEEVPHARWESVEPEDDEFEVFEDIGEELISFEQLILFFGAYVLHRWFHWLSVFCVAGKMGKRKDLSEFDKGQWFDEHNNEFEVLTWPPNSPNLNPIEHLWDVLNKQVRSMEASPHNLQDLKDLLLTFWCQIPHHTFRDLVESMPQRVRAVLAAKGGLTQY</sequence>
<feature type="compositionally biased region" description="Low complexity" evidence="1">
    <location>
        <begin position="48"/>
        <end position="69"/>
    </location>
</feature>
<feature type="region of interest" description="Disordered" evidence="1">
    <location>
        <begin position="1"/>
        <end position="112"/>
    </location>
</feature>
<dbReference type="GO" id="GO:0003676">
    <property type="term" value="F:nucleic acid binding"/>
    <property type="evidence" value="ECO:0007669"/>
    <property type="project" value="InterPro"/>
</dbReference>
<dbReference type="InterPro" id="IPR036397">
    <property type="entry name" value="RNaseH_sf"/>
</dbReference>
<protein>
    <recommendedName>
        <fullName evidence="2">Tc1-like transposase DDE domain-containing protein</fullName>
    </recommendedName>
</protein>
<dbReference type="Pfam" id="PF13358">
    <property type="entry name" value="DDE_3"/>
    <property type="match status" value="1"/>
</dbReference>
<name>A0AAE0RKQ5_9TELE</name>
<comment type="caution">
    <text evidence="3">The sequence shown here is derived from an EMBL/GenBank/DDBJ whole genome shotgun (WGS) entry which is preliminary data.</text>
</comment>
<proteinExistence type="predicted"/>
<evidence type="ECO:0000256" key="1">
    <source>
        <dbReference type="SAM" id="MobiDB-lite"/>
    </source>
</evidence>
<gene>
    <name evidence="3" type="ORF">QTP70_024249</name>
</gene>